<proteinExistence type="predicted"/>
<dbReference type="EMBL" id="CP032702">
    <property type="protein sequence ID" value="QDY42882.1"/>
    <property type="molecule type" value="Genomic_DNA"/>
</dbReference>
<sequence length="114" mass="12747">MAGSTTARCRRKHSVRRRMQQGFSLAETLVALLLLALTISSLLQYHRALTLGFSQQWQQHQAWPVAAQALLGHETEGWHARREAQTLPGGCVLEQVTVTGPHQREATLARLNCH</sequence>
<reference evidence="3 4" key="1">
    <citation type="submission" date="2018-10" db="EMBL/GenBank/DDBJ databases">
        <title>Genome Sequencing of Pantoea dispersa DSM 32899.</title>
        <authorList>
            <person name="Nawrath M."/>
            <person name="Ottenheim C."/>
            <person name="Wilm A."/>
            <person name="Zimmermann W."/>
            <person name="Wu J.C."/>
        </authorList>
    </citation>
    <scope>NUCLEOTIDE SEQUENCE [LARGE SCALE GENOMIC DNA]</scope>
    <source>
        <strain evidence="3 4">DSM 32899</strain>
    </source>
</reference>
<evidence type="ECO:0000313" key="3">
    <source>
        <dbReference type="EMBL" id="QDY42882.1"/>
    </source>
</evidence>
<dbReference type="NCBIfam" id="TIGR02532">
    <property type="entry name" value="IV_pilin_GFxxxE"/>
    <property type="match status" value="1"/>
</dbReference>
<dbReference type="AlphaFoldDB" id="A0A518XFA6"/>
<dbReference type="OrthoDB" id="6522830at2"/>
<dbReference type="GO" id="GO:0016020">
    <property type="term" value="C:membrane"/>
    <property type="evidence" value="ECO:0007669"/>
    <property type="project" value="UniProtKB-SubCell"/>
</dbReference>
<feature type="domain" description="Prepilin peptidase dependent protein C-like C-terminal" evidence="2">
    <location>
        <begin position="45"/>
        <end position="113"/>
    </location>
</feature>
<dbReference type="Pfam" id="PF07963">
    <property type="entry name" value="N_methyl"/>
    <property type="match status" value="1"/>
</dbReference>
<dbReference type="KEGG" id="pdis:D8B20_13805"/>
<dbReference type="Pfam" id="PF12528">
    <property type="entry name" value="T2SSppdC"/>
    <property type="match status" value="1"/>
</dbReference>
<name>A0A518XFA6_9GAMM</name>
<dbReference type="InterPro" id="IPR012902">
    <property type="entry name" value="N_methyl_site"/>
</dbReference>
<evidence type="ECO:0000313" key="4">
    <source>
        <dbReference type="Proteomes" id="UP000319411"/>
    </source>
</evidence>
<accession>A0A518XFA6</accession>
<dbReference type="Proteomes" id="UP000319411">
    <property type="component" value="Chromosome"/>
</dbReference>
<organism evidence="3 4">
    <name type="scientific">Candidatus Pantoea soli</name>
    <dbReference type="NCBI Taxonomy" id="3098669"/>
    <lineage>
        <taxon>Bacteria</taxon>
        <taxon>Pseudomonadati</taxon>
        <taxon>Pseudomonadota</taxon>
        <taxon>Gammaproteobacteria</taxon>
        <taxon>Enterobacterales</taxon>
        <taxon>Erwiniaceae</taxon>
        <taxon>Pantoea</taxon>
    </lineage>
</organism>
<protein>
    <submittedName>
        <fullName evidence="3">Prepilin-type N-terminal cleavage/methylation domain-containing protein</fullName>
    </submittedName>
</protein>
<dbReference type="InterPro" id="IPR022204">
    <property type="entry name" value="PpdC-like_C"/>
</dbReference>
<gene>
    <name evidence="3" type="ORF">D8B20_13805</name>
</gene>
<keyword evidence="4" id="KW-1185">Reference proteome</keyword>
<comment type="subcellular location">
    <subcellularLocation>
        <location evidence="1">Membrane</location>
        <topology evidence="1">Single-pass membrane protein</topology>
    </subcellularLocation>
</comment>
<evidence type="ECO:0000256" key="1">
    <source>
        <dbReference type="ARBA" id="ARBA00004167"/>
    </source>
</evidence>
<evidence type="ECO:0000259" key="2">
    <source>
        <dbReference type="Pfam" id="PF12528"/>
    </source>
</evidence>